<evidence type="ECO:0000313" key="4">
    <source>
        <dbReference type="EMBL" id="RSK24506.1"/>
    </source>
</evidence>
<dbReference type="PANTHER" id="PTHR43861:SF1">
    <property type="entry name" value="TRANS-ACONITATE 2-METHYLTRANSFERASE"/>
    <property type="match status" value="1"/>
</dbReference>
<proteinExistence type="predicted"/>
<dbReference type="InterPro" id="IPR041698">
    <property type="entry name" value="Methyltransf_25"/>
</dbReference>
<reference evidence="4 5" key="1">
    <citation type="submission" date="2018-12" db="EMBL/GenBank/DDBJ databases">
        <authorList>
            <person name="Feng G."/>
            <person name="Zhu H."/>
        </authorList>
    </citation>
    <scope>NUCLEOTIDE SEQUENCE [LARGE SCALE GENOMIC DNA]</scope>
    <source>
        <strain evidence="4 5">9PBR-2</strain>
    </source>
</reference>
<feature type="domain" description="Methyltransferase" evidence="3">
    <location>
        <begin position="53"/>
        <end position="151"/>
    </location>
</feature>
<dbReference type="EMBL" id="RWIS01000016">
    <property type="protein sequence ID" value="RSK24506.1"/>
    <property type="molecule type" value="Genomic_DNA"/>
</dbReference>
<evidence type="ECO:0000259" key="3">
    <source>
        <dbReference type="Pfam" id="PF13649"/>
    </source>
</evidence>
<gene>
    <name evidence="4" type="ORF">EI290_19335</name>
</gene>
<protein>
    <submittedName>
        <fullName evidence="4">Class I SAM-dependent methyltransferase</fullName>
    </submittedName>
</protein>
<accession>A0A428IZB2</accession>
<dbReference type="Pfam" id="PF13649">
    <property type="entry name" value="Methyltransf_25"/>
    <property type="match status" value="1"/>
</dbReference>
<dbReference type="GO" id="GO:0008168">
    <property type="term" value="F:methyltransferase activity"/>
    <property type="evidence" value="ECO:0007669"/>
    <property type="project" value="UniProtKB-KW"/>
</dbReference>
<dbReference type="SUPFAM" id="SSF53335">
    <property type="entry name" value="S-adenosyl-L-methionine-dependent methyltransferases"/>
    <property type="match status" value="1"/>
</dbReference>
<evidence type="ECO:0000256" key="2">
    <source>
        <dbReference type="ARBA" id="ARBA00022679"/>
    </source>
</evidence>
<dbReference type="GO" id="GO:0032259">
    <property type="term" value="P:methylation"/>
    <property type="evidence" value="ECO:0007669"/>
    <property type="project" value="UniProtKB-KW"/>
</dbReference>
<dbReference type="RefSeq" id="WP_125433318.1">
    <property type="nucleotide sequence ID" value="NZ_RWIS01000016.1"/>
</dbReference>
<sequence>MTALSLPAPAPLARKLYSSRTNLYDLMIRLLGYPQGLTRFFEEADFLQPGMNVLDAGCGSGAATLALHAALNRRNLLPARFNAFDLTPMMLSRFWKALDKHPVAGIQLVVADVLITRTLPTTWRNYDLIVSSAMLEYVPKPDLPLALRGLWVRLHWQGRLVVFISRQNPVMVPFIQKWWKANLYSKSELRTAFQEAGFAHVDFTAFPGPSGYLNAWGHIVVARP</sequence>
<comment type="caution">
    <text evidence="4">The sequence shown here is derived from an EMBL/GenBank/DDBJ whole genome shotgun (WGS) entry which is preliminary data.</text>
</comment>
<evidence type="ECO:0000256" key="1">
    <source>
        <dbReference type="ARBA" id="ARBA00022603"/>
    </source>
</evidence>
<name>A0A428IZB2_9BACT</name>
<dbReference type="Proteomes" id="UP000280066">
    <property type="component" value="Unassembled WGS sequence"/>
</dbReference>
<dbReference type="PANTHER" id="PTHR43861">
    <property type="entry name" value="TRANS-ACONITATE 2-METHYLTRANSFERASE-RELATED"/>
    <property type="match status" value="1"/>
</dbReference>
<keyword evidence="2 4" id="KW-0808">Transferase</keyword>
<dbReference type="OrthoDB" id="9789123at2"/>
<organism evidence="4 5">
    <name type="scientific">Hymenobacter metallilatus</name>
    <dbReference type="NCBI Taxonomy" id="2493666"/>
    <lineage>
        <taxon>Bacteria</taxon>
        <taxon>Pseudomonadati</taxon>
        <taxon>Bacteroidota</taxon>
        <taxon>Cytophagia</taxon>
        <taxon>Cytophagales</taxon>
        <taxon>Hymenobacteraceae</taxon>
        <taxon>Hymenobacter</taxon>
    </lineage>
</organism>
<dbReference type="Gene3D" id="3.40.50.150">
    <property type="entry name" value="Vaccinia Virus protein VP39"/>
    <property type="match status" value="1"/>
</dbReference>
<dbReference type="AlphaFoldDB" id="A0A428IZB2"/>
<keyword evidence="5" id="KW-1185">Reference proteome</keyword>
<keyword evidence="1 4" id="KW-0489">Methyltransferase</keyword>
<dbReference type="CDD" id="cd02440">
    <property type="entry name" value="AdoMet_MTases"/>
    <property type="match status" value="1"/>
</dbReference>
<evidence type="ECO:0000313" key="5">
    <source>
        <dbReference type="Proteomes" id="UP000280066"/>
    </source>
</evidence>
<dbReference type="InterPro" id="IPR029063">
    <property type="entry name" value="SAM-dependent_MTases_sf"/>
</dbReference>